<evidence type="ECO:0000313" key="3">
    <source>
        <dbReference type="EMBL" id="XAF55771.1"/>
    </source>
</evidence>
<sequence length="130" mass="14106">MPRAKDNRKAVGTEHCGECGTLARFYQVQKGNRTGYLYRRCECGADQRTGAAVQVKWLETMQRTGETMIPHPLEGSREPAPEPAKPAPEEPENTPEPRAKSEGNPKTENKRAGLIGLAAMAGAVAVALFT</sequence>
<evidence type="ECO:0000256" key="1">
    <source>
        <dbReference type="SAM" id="MobiDB-lite"/>
    </source>
</evidence>
<feature type="transmembrane region" description="Helical" evidence="2">
    <location>
        <begin position="112"/>
        <end position="129"/>
    </location>
</feature>
<keyword evidence="2" id="KW-0472">Membrane</keyword>
<protein>
    <submittedName>
        <fullName evidence="3">Uncharacterized protein</fullName>
    </submittedName>
</protein>
<feature type="region of interest" description="Disordered" evidence="1">
    <location>
        <begin position="63"/>
        <end position="111"/>
    </location>
</feature>
<evidence type="ECO:0000313" key="4">
    <source>
        <dbReference type="Proteomes" id="UP001445268"/>
    </source>
</evidence>
<feature type="compositionally biased region" description="Basic and acidic residues" evidence="1">
    <location>
        <begin position="95"/>
        <end position="111"/>
    </location>
</feature>
<keyword evidence="4" id="KW-1185">Reference proteome</keyword>
<organism evidence="3 4">
    <name type="scientific">Marinobacter alkaliphilus</name>
    <dbReference type="NCBI Taxonomy" id="254719"/>
    <lineage>
        <taxon>Bacteria</taxon>
        <taxon>Pseudomonadati</taxon>
        <taxon>Pseudomonadota</taxon>
        <taxon>Gammaproteobacteria</taxon>
        <taxon>Pseudomonadales</taxon>
        <taxon>Marinobacteraceae</taxon>
        <taxon>Marinobacter</taxon>
    </lineage>
</organism>
<dbReference type="Proteomes" id="UP001445268">
    <property type="component" value="Chromosome"/>
</dbReference>
<keyword evidence="2" id="KW-0812">Transmembrane</keyword>
<reference evidence="3 4" key="1">
    <citation type="submission" date="2024-04" db="EMBL/GenBank/DDBJ databases">
        <title>Marinobacter sp. SBY-1.</title>
        <authorList>
            <person name="Pan C."/>
        </authorList>
    </citation>
    <scope>NUCLEOTIDE SEQUENCE [LARGE SCALE GENOMIC DNA]</scope>
    <source>
        <strain evidence="3 4">SBY-1</strain>
    </source>
</reference>
<gene>
    <name evidence="3" type="ORF">AAGT77_09610</name>
</gene>
<dbReference type="RefSeq" id="WP_342632500.1">
    <property type="nucleotide sequence ID" value="NZ_CP152380.1"/>
</dbReference>
<name>A0ABZ3E9S7_9GAMM</name>
<evidence type="ECO:0000256" key="2">
    <source>
        <dbReference type="SAM" id="Phobius"/>
    </source>
</evidence>
<accession>A0ABZ3E9S7</accession>
<keyword evidence="2" id="KW-1133">Transmembrane helix</keyword>
<dbReference type="EMBL" id="CP152380">
    <property type="protein sequence ID" value="XAF55771.1"/>
    <property type="molecule type" value="Genomic_DNA"/>
</dbReference>
<proteinExistence type="predicted"/>